<name>A0A553BN14_9FLAO</name>
<reference evidence="5 6" key="1">
    <citation type="submission" date="2019-07" db="EMBL/GenBank/DDBJ databases">
        <title>Novel species of Flavobacterium.</title>
        <authorList>
            <person name="Liu Q."/>
            <person name="Xin Y.-H."/>
        </authorList>
    </citation>
    <scope>NUCLEOTIDE SEQUENCE [LARGE SCALE GENOMIC DNA]</scope>
    <source>
        <strain evidence="3 5">GSP39</strain>
        <strain evidence="4 6">GSR22</strain>
    </source>
</reference>
<evidence type="ECO:0000259" key="2">
    <source>
        <dbReference type="Pfam" id="PF01478"/>
    </source>
</evidence>
<keyword evidence="1" id="KW-0812">Transmembrane</keyword>
<feature type="domain" description="Prepilin type IV endopeptidase peptidase" evidence="2">
    <location>
        <begin position="8"/>
        <end position="119"/>
    </location>
</feature>
<feature type="transmembrane region" description="Helical" evidence="1">
    <location>
        <begin position="131"/>
        <end position="151"/>
    </location>
</feature>
<keyword evidence="1" id="KW-1133">Transmembrane helix</keyword>
<sequence>MRVAYIGLLFCLLAVFFQDWKYRRIHVGLPLAIFLFSFYVIQHENKILFKIIVYNLGFFLLTLSILILYMSLKTKKFLNPFQNYFGLGDLLFYVAIAPLFLLQNYILFFIFSMIFAIGLQLGLKKIIRENTVPLAGFSALLLFILIIKDMMLDFQKITLL</sequence>
<keyword evidence="1" id="KW-0472">Membrane</keyword>
<feature type="transmembrane region" description="Helical" evidence="1">
    <location>
        <begin position="51"/>
        <end position="70"/>
    </location>
</feature>
<evidence type="ECO:0000313" key="4">
    <source>
        <dbReference type="EMBL" id="TRX09624.1"/>
    </source>
</evidence>
<dbReference type="OrthoDB" id="1161290at2"/>
<comment type="caution">
    <text evidence="4">The sequence shown here is derived from an EMBL/GenBank/DDBJ whole genome shotgun (WGS) entry which is preliminary data.</text>
</comment>
<dbReference type="EMBL" id="VJZL01000013">
    <property type="protein sequence ID" value="TRX09624.1"/>
    <property type="molecule type" value="Genomic_DNA"/>
</dbReference>
<dbReference type="EMBL" id="VJZN01000049">
    <property type="protein sequence ID" value="TRX01487.1"/>
    <property type="molecule type" value="Genomic_DNA"/>
</dbReference>
<dbReference type="GO" id="GO:0016020">
    <property type="term" value="C:membrane"/>
    <property type="evidence" value="ECO:0007669"/>
    <property type="project" value="InterPro"/>
</dbReference>
<feature type="transmembrane region" description="Helical" evidence="1">
    <location>
        <begin position="90"/>
        <end position="119"/>
    </location>
</feature>
<evidence type="ECO:0000313" key="3">
    <source>
        <dbReference type="EMBL" id="TRX01487.1"/>
    </source>
</evidence>
<gene>
    <name evidence="4" type="ORF">FNW11_08970</name>
    <name evidence="3" type="ORF">FNW12_17040</name>
</gene>
<dbReference type="Proteomes" id="UP000318528">
    <property type="component" value="Unassembled WGS sequence"/>
</dbReference>
<evidence type="ECO:0000313" key="5">
    <source>
        <dbReference type="Proteomes" id="UP000318528"/>
    </source>
</evidence>
<dbReference type="Pfam" id="PF01478">
    <property type="entry name" value="Peptidase_A24"/>
    <property type="match status" value="1"/>
</dbReference>
<evidence type="ECO:0000313" key="6">
    <source>
        <dbReference type="Proteomes" id="UP000318669"/>
    </source>
</evidence>
<organism evidence="4 6">
    <name type="scientific">Flavobacterium gawalongense</name>
    <dbReference type="NCBI Taxonomy" id="2594432"/>
    <lineage>
        <taxon>Bacteria</taxon>
        <taxon>Pseudomonadati</taxon>
        <taxon>Bacteroidota</taxon>
        <taxon>Flavobacteriia</taxon>
        <taxon>Flavobacteriales</taxon>
        <taxon>Flavobacteriaceae</taxon>
        <taxon>Flavobacterium</taxon>
    </lineage>
</organism>
<dbReference type="Proteomes" id="UP000318669">
    <property type="component" value="Unassembled WGS sequence"/>
</dbReference>
<proteinExistence type="predicted"/>
<feature type="transmembrane region" description="Helical" evidence="1">
    <location>
        <begin position="27"/>
        <end position="44"/>
    </location>
</feature>
<protein>
    <recommendedName>
        <fullName evidence="2">Prepilin type IV endopeptidase peptidase domain-containing protein</fullName>
    </recommendedName>
</protein>
<keyword evidence="5" id="KW-1185">Reference proteome</keyword>
<accession>A0A553BN14</accession>
<dbReference type="GO" id="GO:0004190">
    <property type="term" value="F:aspartic-type endopeptidase activity"/>
    <property type="evidence" value="ECO:0007669"/>
    <property type="project" value="InterPro"/>
</dbReference>
<dbReference type="InterPro" id="IPR000045">
    <property type="entry name" value="Prepilin_IV_endopep_pep"/>
</dbReference>
<dbReference type="AlphaFoldDB" id="A0A553BN14"/>
<evidence type="ECO:0000256" key="1">
    <source>
        <dbReference type="SAM" id="Phobius"/>
    </source>
</evidence>
<dbReference type="RefSeq" id="WP_143388899.1">
    <property type="nucleotide sequence ID" value="NZ_VJZL01000013.1"/>
</dbReference>